<proteinExistence type="predicted"/>
<comment type="caution">
    <text evidence="3">The sequence shown here is derived from an EMBL/GenBank/DDBJ whole genome shotgun (WGS) entry which is preliminary data.</text>
</comment>
<dbReference type="Gene3D" id="2.60.120.620">
    <property type="entry name" value="q2cbj1_9rhob like domain"/>
    <property type="match status" value="1"/>
</dbReference>
<evidence type="ECO:0000256" key="1">
    <source>
        <dbReference type="ARBA" id="ARBA00022723"/>
    </source>
</evidence>
<dbReference type="RefSeq" id="WP_071896691.1">
    <property type="nucleotide sequence ID" value="NZ_MPIN01000001.1"/>
</dbReference>
<keyword evidence="3" id="KW-0223">Dioxygenase</keyword>
<dbReference type="Proteomes" id="UP000182229">
    <property type="component" value="Unassembled WGS sequence"/>
</dbReference>
<dbReference type="SUPFAM" id="SSF51197">
    <property type="entry name" value="Clavaminate synthase-like"/>
    <property type="match status" value="1"/>
</dbReference>
<dbReference type="Pfam" id="PF05721">
    <property type="entry name" value="PhyH"/>
    <property type="match status" value="1"/>
</dbReference>
<dbReference type="GO" id="GO:0016706">
    <property type="term" value="F:2-oxoglutarate-dependent dioxygenase activity"/>
    <property type="evidence" value="ECO:0007669"/>
    <property type="project" value="UniProtKB-ARBA"/>
</dbReference>
<name>A0A1L9BK62_9BACT</name>
<gene>
    <name evidence="3" type="ORF">BON30_05260</name>
</gene>
<evidence type="ECO:0000313" key="3">
    <source>
        <dbReference type="EMBL" id="OJH42596.1"/>
    </source>
</evidence>
<accession>A0A1L9BK62</accession>
<organism evidence="3 4">
    <name type="scientific">Cystobacter ferrugineus</name>
    <dbReference type="NCBI Taxonomy" id="83449"/>
    <lineage>
        <taxon>Bacteria</taxon>
        <taxon>Pseudomonadati</taxon>
        <taxon>Myxococcota</taxon>
        <taxon>Myxococcia</taxon>
        <taxon>Myxococcales</taxon>
        <taxon>Cystobacterineae</taxon>
        <taxon>Archangiaceae</taxon>
        <taxon>Cystobacter</taxon>
    </lineage>
</organism>
<keyword evidence="3" id="KW-0560">Oxidoreductase</keyword>
<reference evidence="3 4" key="2">
    <citation type="submission" date="2016-12" db="EMBL/GenBank/DDBJ databases">
        <title>Draft Genome Sequence of Cystobacter ferrugineus Strain Cbfe23.</title>
        <authorList>
            <person name="Akbar S."/>
            <person name="Dowd S.E."/>
            <person name="Stevens D.C."/>
        </authorList>
    </citation>
    <scope>NUCLEOTIDE SEQUENCE [LARGE SCALE GENOMIC DNA]</scope>
    <source>
        <strain evidence="3 4">Cbfe23</strain>
    </source>
</reference>
<keyword evidence="1" id="KW-0479">Metal-binding</keyword>
<protein>
    <submittedName>
        <fullName evidence="3">Phytanoyl-CoA dioxygenase</fullName>
    </submittedName>
</protein>
<dbReference type="EMBL" id="MPIN01000001">
    <property type="protein sequence ID" value="OJH42596.1"/>
    <property type="molecule type" value="Genomic_DNA"/>
</dbReference>
<dbReference type="STRING" id="83449.BON30_05260"/>
<dbReference type="AlphaFoldDB" id="A0A1L9BK62"/>
<reference evidence="4" key="1">
    <citation type="submission" date="2016-11" db="EMBL/GenBank/DDBJ databases">
        <authorList>
            <person name="Shukria A."/>
            <person name="Stevens D.C."/>
        </authorList>
    </citation>
    <scope>NUCLEOTIDE SEQUENCE [LARGE SCALE GENOMIC DNA]</scope>
    <source>
        <strain evidence="4">Cbfe23</strain>
    </source>
</reference>
<keyword evidence="2" id="KW-0408">Iron</keyword>
<sequence length="283" mass="31239">MSRARDFERQGFLVLPGFVPARACDALKARAEGLVAGFQPETVSIFTTHEQSRTSDEYFLSSGDKIRFFFEENAFRPDGSLRQDKTLSINKIGHAMHDLDPVFERFSRTPELAALASELGLKQALLLQSMYIFKQPFIGGEVNSHQDSTFLYTEPLTCLGFWFALEDATLENGCLWALPGGHALGLKKRFVRAEGGGTTFQVLDPTPPPEEGMVPLEVEKGTLVVLHGLLPHKSGANTSPKSRHAYSLHLIDGTARYPEDNWLHRAPTLPLRGFGPLATTSPA</sequence>
<dbReference type="InterPro" id="IPR008775">
    <property type="entry name" value="Phytyl_CoA_dOase-like"/>
</dbReference>
<dbReference type="PANTHER" id="PTHR20883">
    <property type="entry name" value="PHYTANOYL-COA DIOXYGENASE DOMAIN CONTAINING 1"/>
    <property type="match status" value="1"/>
</dbReference>
<dbReference type="GO" id="GO:0005506">
    <property type="term" value="F:iron ion binding"/>
    <property type="evidence" value="ECO:0007669"/>
    <property type="project" value="UniProtKB-ARBA"/>
</dbReference>
<dbReference type="OrthoDB" id="9791262at2"/>
<evidence type="ECO:0000256" key="2">
    <source>
        <dbReference type="ARBA" id="ARBA00023004"/>
    </source>
</evidence>
<evidence type="ECO:0000313" key="4">
    <source>
        <dbReference type="Proteomes" id="UP000182229"/>
    </source>
</evidence>
<keyword evidence="4" id="KW-1185">Reference proteome</keyword>
<dbReference type="PANTHER" id="PTHR20883:SF15">
    <property type="entry name" value="PHYTANOYL-COA DIOXYGENASE DOMAIN-CONTAINING PROTEIN 1"/>
    <property type="match status" value="1"/>
</dbReference>